<dbReference type="Gene3D" id="1.10.287.950">
    <property type="entry name" value="Methyl-accepting chemotaxis protein"/>
    <property type="match status" value="1"/>
</dbReference>
<proteinExistence type="inferred from homology"/>
<evidence type="ECO:0000259" key="6">
    <source>
        <dbReference type="PROSITE" id="PS50111"/>
    </source>
</evidence>
<comment type="similarity">
    <text evidence="2">Belongs to the methyl-accepting chemotaxis (MCP) protein family.</text>
</comment>
<dbReference type="EMBL" id="WSLF01000003">
    <property type="protein sequence ID" value="KAE9635456.1"/>
    <property type="molecule type" value="Genomic_DNA"/>
</dbReference>
<evidence type="ECO:0000313" key="9">
    <source>
        <dbReference type="Proteomes" id="UP000483018"/>
    </source>
</evidence>
<dbReference type="Gene3D" id="3.30.450.20">
    <property type="entry name" value="PAS domain"/>
    <property type="match status" value="1"/>
</dbReference>
<keyword evidence="5" id="KW-0472">Membrane</keyword>
<keyword evidence="5" id="KW-0812">Transmembrane</keyword>
<comment type="caution">
    <text evidence="8">The sequence shown here is derived from an EMBL/GenBank/DDBJ whole genome shotgun (WGS) entry which is preliminary data.</text>
</comment>
<dbReference type="PANTHER" id="PTHR32089">
    <property type="entry name" value="METHYL-ACCEPTING CHEMOTAXIS PROTEIN MCPB"/>
    <property type="match status" value="1"/>
</dbReference>
<dbReference type="SMART" id="SM00304">
    <property type="entry name" value="HAMP"/>
    <property type="match status" value="1"/>
</dbReference>
<keyword evidence="5" id="KW-1133">Transmembrane helix</keyword>
<name>A0A7C8HFT0_9FIRM</name>
<organism evidence="8 9">
    <name type="scientific">Defluviitalea raffinosedens</name>
    <dbReference type="NCBI Taxonomy" id="1450156"/>
    <lineage>
        <taxon>Bacteria</taxon>
        <taxon>Bacillati</taxon>
        <taxon>Bacillota</taxon>
        <taxon>Clostridia</taxon>
        <taxon>Lachnospirales</taxon>
        <taxon>Defluviitaleaceae</taxon>
        <taxon>Defluviitalea</taxon>
    </lineage>
</organism>
<dbReference type="PANTHER" id="PTHR32089:SF112">
    <property type="entry name" value="LYSOZYME-LIKE PROTEIN-RELATED"/>
    <property type="match status" value="1"/>
</dbReference>
<evidence type="ECO:0000256" key="1">
    <source>
        <dbReference type="ARBA" id="ARBA00023224"/>
    </source>
</evidence>
<dbReference type="GO" id="GO:0016020">
    <property type="term" value="C:membrane"/>
    <property type="evidence" value="ECO:0007669"/>
    <property type="project" value="InterPro"/>
</dbReference>
<evidence type="ECO:0000259" key="7">
    <source>
        <dbReference type="PROSITE" id="PS50885"/>
    </source>
</evidence>
<dbReference type="PROSITE" id="PS50885">
    <property type="entry name" value="HAMP"/>
    <property type="match status" value="1"/>
</dbReference>
<feature type="domain" description="HAMP" evidence="7">
    <location>
        <begin position="331"/>
        <end position="383"/>
    </location>
</feature>
<dbReference type="RefSeq" id="WP_158739704.1">
    <property type="nucleotide sequence ID" value="NZ_WSLF01000003.1"/>
</dbReference>
<keyword evidence="9" id="KW-1185">Reference proteome</keyword>
<evidence type="ECO:0000256" key="2">
    <source>
        <dbReference type="ARBA" id="ARBA00029447"/>
    </source>
</evidence>
<evidence type="ECO:0000313" key="8">
    <source>
        <dbReference type="EMBL" id="KAE9635456.1"/>
    </source>
</evidence>
<dbReference type="PROSITE" id="PS50111">
    <property type="entry name" value="CHEMOTAXIS_TRANSDUC_2"/>
    <property type="match status" value="1"/>
</dbReference>
<dbReference type="Proteomes" id="UP000483018">
    <property type="component" value="Unassembled WGS sequence"/>
</dbReference>
<evidence type="ECO:0000256" key="4">
    <source>
        <dbReference type="SAM" id="Coils"/>
    </source>
</evidence>
<dbReference type="OrthoDB" id="13222at2"/>
<evidence type="ECO:0000256" key="5">
    <source>
        <dbReference type="SAM" id="Phobius"/>
    </source>
</evidence>
<dbReference type="InterPro" id="IPR004089">
    <property type="entry name" value="MCPsignal_dom"/>
</dbReference>
<dbReference type="AlphaFoldDB" id="A0A7C8HFT0"/>
<accession>A0A7C8HFT0</accession>
<gene>
    <name evidence="8" type="ORF">GND95_04735</name>
</gene>
<dbReference type="CDD" id="cd06225">
    <property type="entry name" value="HAMP"/>
    <property type="match status" value="1"/>
</dbReference>
<keyword evidence="1 3" id="KW-0807">Transducer</keyword>
<dbReference type="Pfam" id="PF00672">
    <property type="entry name" value="HAMP"/>
    <property type="match status" value="1"/>
</dbReference>
<feature type="transmembrane region" description="Helical" evidence="5">
    <location>
        <begin position="30"/>
        <end position="51"/>
    </location>
</feature>
<reference evidence="8 9" key="1">
    <citation type="submission" date="2019-12" db="EMBL/GenBank/DDBJ databases">
        <title>Defluviitalea raffinosedens, isolated from a biogas fermenter, genome sequencing and characterization.</title>
        <authorList>
            <person name="Rettenmaier R."/>
            <person name="Schneider M."/>
            <person name="Neuhaus K."/>
            <person name="Liebl W."/>
            <person name="Zverlov V."/>
        </authorList>
    </citation>
    <scope>NUCLEOTIDE SEQUENCE [LARGE SCALE GENOMIC DNA]</scope>
    <source>
        <strain evidence="8 9">249c-K6</strain>
    </source>
</reference>
<dbReference type="Gene3D" id="1.10.8.500">
    <property type="entry name" value="HAMP domain in histidine kinase"/>
    <property type="match status" value="1"/>
</dbReference>
<evidence type="ECO:0000256" key="3">
    <source>
        <dbReference type="PROSITE-ProRule" id="PRU00284"/>
    </source>
</evidence>
<feature type="domain" description="Methyl-accepting transducer" evidence="6">
    <location>
        <begin position="402"/>
        <end position="652"/>
    </location>
</feature>
<dbReference type="Pfam" id="PF00015">
    <property type="entry name" value="MCPsignal"/>
    <property type="match status" value="1"/>
</dbReference>
<keyword evidence="4" id="KW-0175">Coiled coil</keyword>
<sequence length="688" mass="76014">MGGKKFRSKEAKKTDFWLNPLQNISIAQKLIVSFILLSTIPLFLIAGFSYIKAEKTVRDKVGFYSKKMVEQTAANIDLKLKEIENISMIITSNTEIMDAIEKDMYTSISEKVSDEKKIENTLFSIINSNKYIKTANIYKENGTVYGSDLSVTSGESKFVLQKEMGNQFIEMVKASNGKPMWITGFNDSYENIYLVRPVKKSITSEQTAALVLSINSKEINSTFGESESGYSADIILLNENEQIIAHTDAEKLGTKLSDIDFDAIYSNNISGNLMDQSHVISYATTQTGWKVVTVELIESLMEEMTAVQRGIILMVISCTLISVVVGVTISIGISRPLKSIMKLMSRVEQGDLTAQSPIKGNNEIGKLSYSFNKMIQNVRNLIIAADHVTKNVEKDAGTIKNVSAQSAIAAGEVTNAINELAEGAQSQAKEAEETNALMDRLASNINSVVKKIEDMMKVITYIEEAISDSSHTMVSLNDKTIRTIESFTQVNHHIQELSQETKEIINVVKVINQISEQINLLSLNAAIEAARAGEAGRGFAVVAEEIRKLAVETNQSTEMISKIVSNIQQKTNNTVSVVNVSGETLEEEKQIVFQTEHAFHKTADYIKDLIGQIEEIRMKMKHMESQKEQAVEAIERITAIVQESSASIEEVNATSEEQNTLSEQLANLASDLGDAVTGLNQSLSIFKV</sequence>
<dbReference type="SUPFAM" id="SSF58104">
    <property type="entry name" value="Methyl-accepting chemotaxis protein (MCP) signaling domain"/>
    <property type="match status" value="1"/>
</dbReference>
<feature type="coiled-coil region" evidence="4">
    <location>
        <begin position="606"/>
        <end position="633"/>
    </location>
</feature>
<feature type="transmembrane region" description="Helical" evidence="5">
    <location>
        <begin position="311"/>
        <end position="333"/>
    </location>
</feature>
<dbReference type="InterPro" id="IPR003660">
    <property type="entry name" value="HAMP_dom"/>
</dbReference>
<dbReference type="SMART" id="SM00283">
    <property type="entry name" value="MA"/>
    <property type="match status" value="1"/>
</dbReference>
<protein>
    <submittedName>
        <fullName evidence="8">HAMP domain-containing protein</fullName>
    </submittedName>
</protein>
<feature type="coiled-coil region" evidence="4">
    <location>
        <begin position="414"/>
        <end position="441"/>
    </location>
</feature>
<dbReference type="GO" id="GO:0007165">
    <property type="term" value="P:signal transduction"/>
    <property type="evidence" value="ECO:0007669"/>
    <property type="project" value="UniProtKB-KW"/>
</dbReference>